<dbReference type="Gene3D" id="3.30.70.270">
    <property type="match status" value="2"/>
</dbReference>
<evidence type="ECO:0000313" key="2">
    <source>
        <dbReference type="EMBL" id="KFD67010.1"/>
    </source>
</evidence>
<dbReference type="InterPro" id="IPR043128">
    <property type="entry name" value="Rev_trsase/Diguanyl_cyclase"/>
</dbReference>
<feature type="domain" description="Reverse transcriptase" evidence="1">
    <location>
        <begin position="1"/>
        <end position="78"/>
    </location>
</feature>
<dbReference type="InterPro" id="IPR051320">
    <property type="entry name" value="Viral_Replic_Matur_Polypro"/>
</dbReference>
<dbReference type="AlphaFoldDB" id="A0A085NC14"/>
<sequence length="177" mass="19632">MPFGLRNAAQTFQRFTDEVTPGLDDCFVYVDDVLLASDSEDEHLLQKLFQRFKAYGVRINPAKCTLTAQSLTFLGHQIDKDGVSPSPDEVEAIRVFPTATTTKQLRQFLGTINFYRCFLPNIAVTLASLDALVSPQCQQITLSPSQLEAFETAIALSNATLLQHPVPSAPLALFRRK</sequence>
<gene>
    <name evidence="2" type="ORF">M514_20876</name>
</gene>
<dbReference type="SUPFAM" id="SSF56672">
    <property type="entry name" value="DNA/RNA polymerases"/>
    <property type="match status" value="1"/>
</dbReference>
<dbReference type="PANTHER" id="PTHR33064">
    <property type="entry name" value="POL PROTEIN"/>
    <property type="match status" value="1"/>
</dbReference>
<dbReference type="PANTHER" id="PTHR33064:SF37">
    <property type="entry name" value="RIBONUCLEASE H"/>
    <property type="match status" value="1"/>
</dbReference>
<dbReference type="InterPro" id="IPR000477">
    <property type="entry name" value="RT_dom"/>
</dbReference>
<name>A0A085NC14_9BILA</name>
<accession>A0A085NC14</accession>
<proteinExistence type="predicted"/>
<dbReference type="Pfam" id="PF00078">
    <property type="entry name" value="RVT_1"/>
    <property type="match status" value="1"/>
</dbReference>
<protein>
    <recommendedName>
        <fullName evidence="1">Reverse transcriptase domain-containing protein</fullName>
    </recommendedName>
</protein>
<dbReference type="InterPro" id="IPR043502">
    <property type="entry name" value="DNA/RNA_pol_sf"/>
</dbReference>
<organism evidence="2">
    <name type="scientific">Trichuris suis</name>
    <name type="common">pig whipworm</name>
    <dbReference type="NCBI Taxonomy" id="68888"/>
    <lineage>
        <taxon>Eukaryota</taxon>
        <taxon>Metazoa</taxon>
        <taxon>Ecdysozoa</taxon>
        <taxon>Nematoda</taxon>
        <taxon>Enoplea</taxon>
        <taxon>Dorylaimia</taxon>
        <taxon>Trichinellida</taxon>
        <taxon>Trichuridae</taxon>
        <taxon>Trichuris</taxon>
    </lineage>
</organism>
<dbReference type="EMBL" id="KL367519">
    <property type="protein sequence ID" value="KFD67010.1"/>
    <property type="molecule type" value="Genomic_DNA"/>
</dbReference>
<dbReference type="Proteomes" id="UP000030758">
    <property type="component" value="Unassembled WGS sequence"/>
</dbReference>
<evidence type="ECO:0000259" key="1">
    <source>
        <dbReference type="Pfam" id="PF00078"/>
    </source>
</evidence>
<dbReference type="CDD" id="cd01647">
    <property type="entry name" value="RT_LTR"/>
    <property type="match status" value="1"/>
</dbReference>
<reference evidence="2" key="1">
    <citation type="journal article" date="2014" name="Nat. Genet.">
        <title>Genome and transcriptome of the porcine whipworm Trichuris suis.</title>
        <authorList>
            <person name="Jex A.R."/>
            <person name="Nejsum P."/>
            <person name="Schwarz E.M."/>
            <person name="Hu L."/>
            <person name="Young N.D."/>
            <person name="Hall R.S."/>
            <person name="Korhonen P.K."/>
            <person name="Liao S."/>
            <person name="Thamsborg S."/>
            <person name="Xia J."/>
            <person name="Xu P."/>
            <person name="Wang S."/>
            <person name="Scheerlinck J.P."/>
            <person name="Hofmann A."/>
            <person name="Sternberg P.W."/>
            <person name="Wang J."/>
            <person name="Gasser R.B."/>
        </authorList>
    </citation>
    <scope>NUCLEOTIDE SEQUENCE [LARGE SCALE GENOMIC DNA]</scope>
    <source>
        <strain evidence="2">DCEP-RM93F</strain>
    </source>
</reference>